<name>A0A0K1JF97_9MICO</name>
<dbReference type="PANTHER" id="PTHR11727:SF7">
    <property type="entry name" value="DIMETHYLADENOSINE TRANSFERASE-RELATED"/>
    <property type="match status" value="1"/>
</dbReference>
<feature type="binding site" evidence="5">
    <location>
        <position position="61"/>
    </location>
    <ligand>
        <name>S-adenosyl-L-methionine</name>
        <dbReference type="ChEBI" id="CHEBI:59789"/>
    </ligand>
</feature>
<dbReference type="GO" id="GO:0000179">
    <property type="term" value="F:rRNA (adenine-N6,N6-)-dimethyltransferase activity"/>
    <property type="evidence" value="ECO:0007669"/>
    <property type="project" value="UniProtKB-UniRule"/>
</dbReference>
<dbReference type="PROSITE" id="PS51689">
    <property type="entry name" value="SAM_RNA_A_N6_MT"/>
    <property type="match status" value="1"/>
</dbReference>
<dbReference type="InterPro" id="IPR020598">
    <property type="entry name" value="rRNA_Ade_methylase_Trfase_N"/>
</dbReference>
<dbReference type="STRING" id="571913.VV02_04275"/>
<proteinExistence type="inferred from homology"/>
<keyword evidence="1 5" id="KW-0489">Methyltransferase</keyword>
<dbReference type="InterPro" id="IPR001737">
    <property type="entry name" value="KsgA/Erm"/>
</dbReference>
<dbReference type="RefSeq" id="WP_052590108.1">
    <property type="nucleotide sequence ID" value="NZ_CP011112.1"/>
</dbReference>
<dbReference type="Gene3D" id="3.40.50.150">
    <property type="entry name" value="Vaccinia Virus protein VP39"/>
    <property type="match status" value="1"/>
</dbReference>
<keyword evidence="4 5" id="KW-0694">RNA-binding</keyword>
<feature type="binding site" evidence="5">
    <location>
        <position position="14"/>
    </location>
    <ligand>
        <name>S-adenosyl-L-methionine</name>
        <dbReference type="ChEBI" id="CHEBI:59789"/>
    </ligand>
</feature>
<dbReference type="EMBL" id="CP011112">
    <property type="protein sequence ID" value="AKU15260.1"/>
    <property type="molecule type" value="Genomic_DNA"/>
</dbReference>
<dbReference type="AlphaFoldDB" id="A0A0K1JF97"/>
<evidence type="ECO:0000256" key="1">
    <source>
        <dbReference type="ARBA" id="ARBA00022603"/>
    </source>
</evidence>
<dbReference type="GO" id="GO:0005829">
    <property type="term" value="C:cytosol"/>
    <property type="evidence" value="ECO:0007669"/>
    <property type="project" value="TreeGrafter"/>
</dbReference>
<feature type="binding site" evidence="5">
    <location>
        <position position="100"/>
    </location>
    <ligand>
        <name>S-adenosyl-L-methionine</name>
        <dbReference type="ChEBI" id="CHEBI:59789"/>
    </ligand>
</feature>
<dbReference type="PATRIC" id="fig|571913.6.peg.874"/>
<keyword evidence="8" id="KW-1185">Reference proteome</keyword>
<feature type="binding site" evidence="5">
    <location>
        <position position="84"/>
    </location>
    <ligand>
        <name>S-adenosyl-L-methionine</name>
        <dbReference type="ChEBI" id="CHEBI:59789"/>
    </ligand>
</feature>
<protein>
    <recommendedName>
        <fullName evidence="6">Ribosomal RNA adenine methylase transferase N-terminal domain-containing protein</fullName>
    </recommendedName>
</protein>
<dbReference type="KEGG" id="lmoi:VV02_04275"/>
<dbReference type="CDD" id="cd02440">
    <property type="entry name" value="AdoMet_MTases"/>
    <property type="match status" value="1"/>
</dbReference>
<evidence type="ECO:0000256" key="3">
    <source>
        <dbReference type="ARBA" id="ARBA00022691"/>
    </source>
</evidence>
<dbReference type="SMART" id="SM00650">
    <property type="entry name" value="rADc"/>
    <property type="match status" value="1"/>
</dbReference>
<evidence type="ECO:0000313" key="7">
    <source>
        <dbReference type="EMBL" id="AKU15260.1"/>
    </source>
</evidence>
<keyword evidence="2 5" id="KW-0808">Transferase</keyword>
<comment type="caution">
    <text evidence="5">Lacks conserved residue(s) required for the propagation of feature annotation.</text>
</comment>
<dbReference type="OrthoDB" id="3616874at2"/>
<keyword evidence="3 5" id="KW-0949">S-adenosyl-L-methionine</keyword>
<accession>A0A0K1JF97</accession>
<comment type="similarity">
    <text evidence="5">Belongs to the class I-like SAM-binding methyltransferase superfamily. rRNA adenine N(6)-methyltransferase family.</text>
</comment>
<evidence type="ECO:0000256" key="5">
    <source>
        <dbReference type="PROSITE-ProRule" id="PRU01026"/>
    </source>
</evidence>
<feature type="binding site" evidence="5">
    <location>
        <position position="16"/>
    </location>
    <ligand>
        <name>S-adenosyl-L-methionine</name>
        <dbReference type="ChEBI" id="CHEBI:59789"/>
    </ligand>
</feature>
<gene>
    <name evidence="7" type="ORF">VV02_04275</name>
</gene>
<dbReference type="PANTHER" id="PTHR11727">
    <property type="entry name" value="DIMETHYLADENOSINE TRANSFERASE"/>
    <property type="match status" value="1"/>
</dbReference>
<reference evidence="7 8" key="1">
    <citation type="submission" date="2015-03" db="EMBL/GenBank/DDBJ databases">
        <title>Luteipulveratus halotolerans sp. nov., a novel actinobacterium (Dermacoccaceae) from Sarawak, Malaysia.</title>
        <authorList>
            <person name="Juboi H."/>
            <person name="Basik A."/>
            <person name="Shamsul S.S."/>
            <person name="Arnold P."/>
            <person name="Schmitt E.K."/>
            <person name="Sanglier J.-J."/>
            <person name="Yeo T."/>
        </authorList>
    </citation>
    <scope>NUCLEOTIDE SEQUENCE [LARGE SCALE GENOMIC DNA]</scope>
    <source>
        <strain evidence="7 8">MN07-A0370</strain>
    </source>
</reference>
<dbReference type="Proteomes" id="UP000066480">
    <property type="component" value="Chromosome"/>
</dbReference>
<organism evidence="7 8">
    <name type="scientific">Luteipulveratus mongoliensis</name>
    <dbReference type="NCBI Taxonomy" id="571913"/>
    <lineage>
        <taxon>Bacteria</taxon>
        <taxon>Bacillati</taxon>
        <taxon>Actinomycetota</taxon>
        <taxon>Actinomycetes</taxon>
        <taxon>Micrococcales</taxon>
        <taxon>Dermacoccaceae</taxon>
        <taxon>Luteipulveratus</taxon>
    </lineage>
</organism>
<evidence type="ECO:0000256" key="4">
    <source>
        <dbReference type="ARBA" id="ARBA00022884"/>
    </source>
</evidence>
<dbReference type="InterPro" id="IPR029063">
    <property type="entry name" value="SAM-dependent_MTases_sf"/>
</dbReference>
<sequence length="257" mass="28743">MCEFQPGRHELGQNFLVDRAAIRAVTSAVAETCGPILELAAGGGALTEPLSQLGRSLTAVEVDPRQVRALKARIRSNVSLIRDDILRHAPPRDPHVVVCNVPFHITTPILRRLLGWPDWTDAVLITQWEVARKRAGVGGATMLTAQWWPWYDVELVRRIPASAFRPRPSVDAGLLCLRRRSDPQVRDRTAYQGFVRAVFTGPGRGLPDVVRRTGVSPRRLRPWCREHGVTDRTLPRNLTAAQWISLFELRQSTHPAG</sequence>
<evidence type="ECO:0000259" key="6">
    <source>
        <dbReference type="SMART" id="SM00650"/>
    </source>
</evidence>
<evidence type="ECO:0000256" key="2">
    <source>
        <dbReference type="ARBA" id="ARBA00022679"/>
    </source>
</evidence>
<dbReference type="Pfam" id="PF00398">
    <property type="entry name" value="RrnaAD"/>
    <property type="match status" value="1"/>
</dbReference>
<dbReference type="SUPFAM" id="SSF53335">
    <property type="entry name" value="S-adenosyl-L-methionine-dependent methyltransferases"/>
    <property type="match status" value="1"/>
</dbReference>
<evidence type="ECO:0000313" key="8">
    <source>
        <dbReference type="Proteomes" id="UP000066480"/>
    </source>
</evidence>
<dbReference type="GO" id="GO:0003723">
    <property type="term" value="F:RNA binding"/>
    <property type="evidence" value="ECO:0007669"/>
    <property type="project" value="UniProtKB-UniRule"/>
</dbReference>
<feature type="domain" description="Ribosomal RNA adenine methylase transferase N-terminal" evidence="6">
    <location>
        <begin position="21"/>
        <end position="181"/>
    </location>
</feature>
<dbReference type="NCBIfam" id="NF000499">
    <property type="entry name" value="Erm23S_rRNA_broad"/>
    <property type="match status" value="1"/>
</dbReference>